<dbReference type="Gene3D" id="1.25.40.20">
    <property type="entry name" value="Ankyrin repeat-containing domain"/>
    <property type="match status" value="2"/>
</dbReference>
<dbReference type="InterPro" id="IPR002110">
    <property type="entry name" value="Ankyrin_rpt"/>
</dbReference>
<gene>
    <name evidence="3" type="ORF">AAHA92_32705</name>
</gene>
<name>A0ABD1FP79_SALDI</name>
<feature type="domain" description="PGG" evidence="2">
    <location>
        <begin position="311"/>
        <end position="413"/>
    </location>
</feature>
<evidence type="ECO:0000259" key="2">
    <source>
        <dbReference type="Pfam" id="PF13962"/>
    </source>
</evidence>
<dbReference type="PANTHER" id="PTHR24128">
    <property type="entry name" value="HOMEOBOX PROTEIN WARIAI"/>
    <property type="match status" value="1"/>
</dbReference>
<dbReference type="Proteomes" id="UP001567538">
    <property type="component" value="Unassembled WGS sequence"/>
</dbReference>
<dbReference type="AlphaFoldDB" id="A0ABD1FP79"/>
<evidence type="ECO:0000256" key="1">
    <source>
        <dbReference type="SAM" id="Phobius"/>
    </source>
</evidence>
<dbReference type="Pfam" id="PF13962">
    <property type="entry name" value="PGG"/>
    <property type="match status" value="1"/>
</dbReference>
<evidence type="ECO:0000313" key="3">
    <source>
        <dbReference type="EMBL" id="KAL1532734.1"/>
    </source>
</evidence>
<dbReference type="InterPro" id="IPR026961">
    <property type="entry name" value="PGG_dom"/>
</dbReference>
<feature type="transmembrane region" description="Helical" evidence="1">
    <location>
        <begin position="316"/>
        <end position="333"/>
    </location>
</feature>
<organism evidence="3 4">
    <name type="scientific">Salvia divinorum</name>
    <name type="common">Maria pastora</name>
    <name type="synonym">Diviner's sage</name>
    <dbReference type="NCBI Taxonomy" id="28513"/>
    <lineage>
        <taxon>Eukaryota</taxon>
        <taxon>Viridiplantae</taxon>
        <taxon>Streptophyta</taxon>
        <taxon>Embryophyta</taxon>
        <taxon>Tracheophyta</taxon>
        <taxon>Spermatophyta</taxon>
        <taxon>Magnoliopsida</taxon>
        <taxon>eudicotyledons</taxon>
        <taxon>Gunneridae</taxon>
        <taxon>Pentapetalae</taxon>
        <taxon>asterids</taxon>
        <taxon>lamiids</taxon>
        <taxon>Lamiales</taxon>
        <taxon>Lamiaceae</taxon>
        <taxon>Nepetoideae</taxon>
        <taxon>Mentheae</taxon>
        <taxon>Salviinae</taxon>
        <taxon>Salvia</taxon>
        <taxon>Salvia subgen. Calosphace</taxon>
    </lineage>
</organism>
<dbReference type="Pfam" id="PF12796">
    <property type="entry name" value="Ank_2"/>
    <property type="match status" value="1"/>
</dbReference>
<keyword evidence="4" id="KW-1185">Reference proteome</keyword>
<dbReference type="PANTHER" id="PTHR24128:SF24">
    <property type="entry name" value="ANKYRIN REPEAT PROTEIN"/>
    <property type="match status" value="1"/>
</dbReference>
<dbReference type="SUPFAM" id="SSF48403">
    <property type="entry name" value="Ankyrin repeat"/>
    <property type="match status" value="1"/>
</dbReference>
<evidence type="ECO:0000313" key="4">
    <source>
        <dbReference type="Proteomes" id="UP001567538"/>
    </source>
</evidence>
<protein>
    <submittedName>
        <fullName evidence="3">Ankyrin repeat-containing protein BDA1-like</fullName>
    </submittedName>
</protein>
<sequence>MYECECEKRSEYTATIKICECDCECDCDCCIDRFYSAIEDDPKLLQEMDKIQFAHTPLHDAAASGNTVLALEVMNLMPSLGKKLNPQGLSPLHLAVVKGNVSTALALVKLDSKLVRIKGKGGLTPLHHAAAAGKATTPSSHDKCQLELLAGLLVECPESIAVLNNRRQSAVHVALENQNVQVARLLVNWLVIVAKESDLSIKDAHGNTTLHVAARYCRCRELLQLLTTLVKVNKANNYGETPLDIAIHYQNGDAVEMLKTAGAAPRATRGEEQHLSRRRSRTVDYLLGKHANKCAEMLTRAYFFITKELTMDMRNTILVVAVLIATTTYQGVLQPPGGVYSAEGNVERRQLGEGDHPPGRMVMGTTKYSYFMPTNTLAFISSTLIIIFVLPDRAFVVLLQACLIFMCVGYLLALNFISYYNDISRILDIVCCCTVGVAFCLKLGYYCVKAYYNEDEWLLRRLGVMISNHKERFLCRETVKGGRDLDMSVISRMRQQYKLISKGVA</sequence>
<comment type="caution">
    <text evidence="3">The sequence shown here is derived from an EMBL/GenBank/DDBJ whole genome shotgun (WGS) entry which is preliminary data.</text>
</comment>
<keyword evidence="1" id="KW-0812">Transmembrane</keyword>
<keyword evidence="1" id="KW-1133">Transmembrane helix</keyword>
<feature type="transmembrane region" description="Helical" evidence="1">
    <location>
        <begin position="370"/>
        <end position="390"/>
    </location>
</feature>
<dbReference type="SMART" id="SM00248">
    <property type="entry name" value="ANK"/>
    <property type="match status" value="6"/>
</dbReference>
<dbReference type="InterPro" id="IPR036770">
    <property type="entry name" value="Ankyrin_rpt-contain_sf"/>
</dbReference>
<proteinExistence type="predicted"/>
<dbReference type="EMBL" id="JBEAFC010000014">
    <property type="protein sequence ID" value="KAL1532734.1"/>
    <property type="molecule type" value="Genomic_DNA"/>
</dbReference>
<keyword evidence="1" id="KW-0472">Membrane</keyword>
<feature type="transmembrane region" description="Helical" evidence="1">
    <location>
        <begin position="426"/>
        <end position="448"/>
    </location>
</feature>
<accession>A0ABD1FP79</accession>
<reference evidence="3 4" key="1">
    <citation type="submission" date="2024-06" db="EMBL/GenBank/DDBJ databases">
        <title>A chromosome level genome sequence of Diviner's sage (Salvia divinorum).</title>
        <authorList>
            <person name="Ford S.A."/>
            <person name="Ro D.-K."/>
            <person name="Ness R.W."/>
            <person name="Phillips M.A."/>
        </authorList>
    </citation>
    <scope>NUCLEOTIDE SEQUENCE [LARGE SCALE GENOMIC DNA]</scope>
    <source>
        <strain evidence="3">SAF-2024a</strain>
        <tissue evidence="3">Leaf</tissue>
    </source>
</reference>
<feature type="transmembrane region" description="Helical" evidence="1">
    <location>
        <begin position="397"/>
        <end position="420"/>
    </location>
</feature>